<evidence type="ECO:0000256" key="2">
    <source>
        <dbReference type="ARBA" id="ARBA00009347"/>
    </source>
</evidence>
<dbReference type="GO" id="GO:0016937">
    <property type="term" value="F:short-chain fatty acyl-CoA dehydrogenase activity"/>
    <property type="evidence" value="ECO:0007669"/>
    <property type="project" value="UniProtKB-EC"/>
</dbReference>
<evidence type="ECO:0000313" key="6">
    <source>
        <dbReference type="EMBL" id="SUA03769.1"/>
    </source>
</evidence>
<reference evidence="6 7" key="1">
    <citation type="submission" date="2018-06" db="EMBL/GenBank/DDBJ databases">
        <authorList>
            <consortium name="Pathogen Informatics"/>
            <person name="Doyle S."/>
        </authorList>
    </citation>
    <scope>NUCLEOTIDE SEQUENCE [LARGE SCALE GENOMIC DNA]</scope>
    <source>
        <strain evidence="6 7">NCTC1542</strain>
    </source>
</reference>
<keyword evidence="5 6" id="KW-0560">Oxidoreductase</keyword>
<dbReference type="InterPro" id="IPR009075">
    <property type="entry name" value="AcylCo_DH/oxidase_C"/>
</dbReference>
<dbReference type="EC" id="1.3.8.1" evidence="6"/>
<evidence type="ECO:0000313" key="7">
    <source>
        <dbReference type="Proteomes" id="UP000255389"/>
    </source>
</evidence>
<keyword evidence="4" id="KW-0274">FAD</keyword>
<protein>
    <submittedName>
        <fullName evidence="6">Acyl-CoA dehydrogenase FadE18_1</fullName>
        <ecNumber evidence="6">1.3.8.1</ecNumber>
        <ecNumber evidence="6">1.3.99.-</ecNumber>
    </submittedName>
</protein>
<organism evidence="6 7">
    <name type="scientific">Mycolicibacterium fortuitum</name>
    <name type="common">Mycobacterium fortuitum</name>
    <dbReference type="NCBI Taxonomy" id="1766"/>
    <lineage>
        <taxon>Bacteria</taxon>
        <taxon>Bacillati</taxon>
        <taxon>Actinomycetota</taxon>
        <taxon>Actinomycetes</taxon>
        <taxon>Mycobacteriales</taxon>
        <taxon>Mycobacteriaceae</taxon>
        <taxon>Mycolicibacterium</taxon>
    </lineage>
</organism>
<dbReference type="Pfam" id="PF02771">
    <property type="entry name" value="Acyl-CoA_dh_N"/>
    <property type="match status" value="1"/>
</dbReference>
<dbReference type="PANTHER" id="PTHR43884:SF20">
    <property type="entry name" value="ACYL-COA DEHYDROGENASE FADE28"/>
    <property type="match status" value="1"/>
</dbReference>
<name>A0A378V2A6_MYCFO</name>
<evidence type="ECO:0000256" key="3">
    <source>
        <dbReference type="ARBA" id="ARBA00022630"/>
    </source>
</evidence>
<dbReference type="AlphaFoldDB" id="A0A378V2A6"/>
<evidence type="ECO:0000256" key="4">
    <source>
        <dbReference type="ARBA" id="ARBA00022827"/>
    </source>
</evidence>
<dbReference type="SUPFAM" id="SSF56645">
    <property type="entry name" value="Acyl-CoA dehydrogenase NM domain-like"/>
    <property type="match status" value="1"/>
</dbReference>
<sequence length="377" mass="39926">MTLANPPVPDLLYSELEEQLRDTLRDVLKSKAEWAAVLTRTESSDTVDAELWATLATEVGLAGLAVSEEHGGSGASLREVAVVLEELGRAVAPVPFLDAAVTTPALLSVLHLHDLLARSASGESVATLIVPADRTPWDESEFTTATVTEDGRLTGTVRSVSGALTADTLLVPIDSGLYAVGRDDATVTPVVSLDMTRQLSDVSFTDTPAHRLDAHEVGGAVRTALSVSCALLASEQLGLAEQCLAMTVDYLKDRRQFGRVLGSYQSLKHRLADLWVDITQSRAVARYAAACAATGSPDLPLASSLAHVVCSTTAVRAAEECIQLHGGIGFTWEHPAHLYLKRAKTTQMLFGTPSAHRHRIGELAGLNVAPVHSGGNS</sequence>
<evidence type="ECO:0000256" key="5">
    <source>
        <dbReference type="ARBA" id="ARBA00023002"/>
    </source>
</evidence>
<dbReference type="PANTHER" id="PTHR43884">
    <property type="entry name" value="ACYL-COA DEHYDROGENASE"/>
    <property type="match status" value="1"/>
</dbReference>
<dbReference type="EC" id="1.3.99.-" evidence="6"/>
<dbReference type="InterPro" id="IPR009100">
    <property type="entry name" value="AcylCoA_DH/oxidase_NM_dom_sf"/>
</dbReference>
<dbReference type="Gene3D" id="1.10.540.10">
    <property type="entry name" value="Acyl-CoA dehydrogenase/oxidase, N-terminal domain"/>
    <property type="match status" value="1"/>
</dbReference>
<keyword evidence="3" id="KW-0285">Flavoprotein</keyword>
<dbReference type="EMBL" id="UGQY01000004">
    <property type="protein sequence ID" value="SUA03769.1"/>
    <property type="molecule type" value="Genomic_DNA"/>
</dbReference>
<dbReference type="RefSeq" id="WP_003881668.1">
    <property type="nucleotide sequence ID" value="NZ_CP110127.1"/>
</dbReference>
<dbReference type="GO" id="GO:0050660">
    <property type="term" value="F:flavin adenine dinucleotide binding"/>
    <property type="evidence" value="ECO:0007669"/>
    <property type="project" value="InterPro"/>
</dbReference>
<dbReference type="Gene3D" id="1.20.140.10">
    <property type="entry name" value="Butyryl-CoA Dehydrogenase, subunit A, domain 3"/>
    <property type="match status" value="1"/>
</dbReference>
<dbReference type="SUPFAM" id="SSF47203">
    <property type="entry name" value="Acyl-CoA dehydrogenase C-terminal domain-like"/>
    <property type="match status" value="1"/>
</dbReference>
<comment type="cofactor">
    <cofactor evidence="1">
        <name>FAD</name>
        <dbReference type="ChEBI" id="CHEBI:57692"/>
    </cofactor>
</comment>
<dbReference type="InterPro" id="IPR037069">
    <property type="entry name" value="AcylCoA_DH/ox_N_sf"/>
</dbReference>
<dbReference type="Proteomes" id="UP000255389">
    <property type="component" value="Unassembled WGS sequence"/>
</dbReference>
<evidence type="ECO:0000256" key="1">
    <source>
        <dbReference type="ARBA" id="ARBA00001974"/>
    </source>
</evidence>
<gene>
    <name evidence="6" type="primary">fadE18_1</name>
    <name evidence="6" type="ORF">NCTC1542_05255</name>
</gene>
<comment type="similarity">
    <text evidence="2">Belongs to the acyl-CoA dehydrogenase family.</text>
</comment>
<dbReference type="InterPro" id="IPR013786">
    <property type="entry name" value="AcylCoA_DH/ox_N"/>
</dbReference>
<accession>A0A378V2A6</accession>
<dbReference type="InterPro" id="IPR036250">
    <property type="entry name" value="AcylCo_DH-like_C"/>
</dbReference>
<proteinExistence type="inferred from homology"/>
<dbReference type="GeneID" id="93410843"/>
<dbReference type="Pfam" id="PF00441">
    <property type="entry name" value="Acyl-CoA_dh_1"/>
    <property type="match status" value="1"/>
</dbReference>